<evidence type="ECO:0000256" key="3">
    <source>
        <dbReference type="ARBA" id="ARBA00022989"/>
    </source>
</evidence>
<keyword evidence="4 6" id="KW-0472">Membrane</keyword>
<feature type="transmembrane region" description="Helical" evidence="6">
    <location>
        <begin position="225"/>
        <end position="246"/>
    </location>
</feature>
<evidence type="ECO:0000256" key="1">
    <source>
        <dbReference type="ARBA" id="ARBA00004141"/>
    </source>
</evidence>
<accession>A0ABX8Y135</accession>
<dbReference type="Pfam" id="PF12698">
    <property type="entry name" value="ABC2_membrane_3"/>
    <property type="match status" value="1"/>
</dbReference>
<feature type="compositionally biased region" description="Pro residues" evidence="5">
    <location>
        <begin position="343"/>
        <end position="358"/>
    </location>
</feature>
<evidence type="ECO:0000313" key="8">
    <source>
        <dbReference type="EMBL" id="QYX81629.1"/>
    </source>
</evidence>
<evidence type="ECO:0000256" key="2">
    <source>
        <dbReference type="ARBA" id="ARBA00022692"/>
    </source>
</evidence>
<feature type="transmembrane region" description="Helical" evidence="6">
    <location>
        <begin position="308"/>
        <end position="330"/>
    </location>
</feature>
<feature type="region of interest" description="Disordered" evidence="5">
    <location>
        <begin position="1"/>
        <end position="25"/>
    </location>
</feature>
<gene>
    <name evidence="8" type="ORF">K1J60_38225</name>
</gene>
<evidence type="ECO:0000259" key="7">
    <source>
        <dbReference type="Pfam" id="PF12698"/>
    </source>
</evidence>
<evidence type="ECO:0000256" key="6">
    <source>
        <dbReference type="SAM" id="Phobius"/>
    </source>
</evidence>
<dbReference type="Proteomes" id="UP000827138">
    <property type="component" value="Chromosome"/>
</dbReference>
<organism evidence="8 9">
    <name type="scientific">Streptomyces akebiae</name>
    <dbReference type="NCBI Taxonomy" id="2865673"/>
    <lineage>
        <taxon>Bacteria</taxon>
        <taxon>Bacillati</taxon>
        <taxon>Actinomycetota</taxon>
        <taxon>Actinomycetes</taxon>
        <taxon>Kitasatosporales</taxon>
        <taxon>Streptomycetaceae</taxon>
        <taxon>Streptomyces</taxon>
    </lineage>
</organism>
<proteinExistence type="predicted"/>
<feature type="region of interest" description="Disordered" evidence="5">
    <location>
        <begin position="336"/>
        <end position="358"/>
    </location>
</feature>
<feature type="transmembrane region" description="Helical" evidence="6">
    <location>
        <begin position="32"/>
        <end position="52"/>
    </location>
</feature>
<feature type="compositionally biased region" description="Low complexity" evidence="5">
    <location>
        <begin position="1"/>
        <end position="23"/>
    </location>
</feature>
<dbReference type="InterPro" id="IPR013525">
    <property type="entry name" value="ABC2_TM"/>
</dbReference>
<evidence type="ECO:0000256" key="5">
    <source>
        <dbReference type="SAM" id="MobiDB-lite"/>
    </source>
</evidence>
<feature type="domain" description="ABC-2 type transporter transmembrane" evidence="7">
    <location>
        <begin position="31"/>
        <end position="140"/>
    </location>
</feature>
<reference evidence="8 9" key="1">
    <citation type="submission" date="2021-08" db="EMBL/GenBank/DDBJ databases">
        <authorList>
            <person name="Ping M."/>
        </authorList>
    </citation>
    <scope>NUCLEOTIDE SEQUENCE [LARGE SCALE GENOMIC DNA]</scope>
    <source>
        <strain evidence="8 9">MG28</strain>
    </source>
</reference>
<evidence type="ECO:0000256" key="4">
    <source>
        <dbReference type="ARBA" id="ARBA00023136"/>
    </source>
</evidence>
<keyword evidence="2 6" id="KW-0812">Transmembrane</keyword>
<dbReference type="RefSeq" id="WP_220650209.1">
    <property type="nucleotide sequence ID" value="NZ_CP080647.1"/>
</dbReference>
<protein>
    <submittedName>
        <fullName evidence="8">ABC transporter permease</fullName>
    </submittedName>
</protein>
<feature type="transmembrane region" description="Helical" evidence="6">
    <location>
        <begin position="195"/>
        <end position="213"/>
    </location>
</feature>
<comment type="subcellular location">
    <subcellularLocation>
        <location evidence="1">Membrane</location>
        <topology evidence="1">Multi-pass membrane protein</topology>
    </subcellularLocation>
</comment>
<feature type="transmembrane region" description="Helical" evidence="6">
    <location>
        <begin position="165"/>
        <end position="188"/>
    </location>
</feature>
<feature type="transmembrane region" description="Helical" evidence="6">
    <location>
        <begin position="253"/>
        <end position="270"/>
    </location>
</feature>
<keyword evidence="3 6" id="KW-1133">Transmembrane helix</keyword>
<dbReference type="EMBL" id="CP080647">
    <property type="protein sequence ID" value="QYX81629.1"/>
    <property type="molecule type" value="Genomic_DNA"/>
</dbReference>
<name>A0ABX8Y135_9ACTN</name>
<sequence>MSAPSAAPTAAQATGTAPTAPTAPSLPPGRRMVAVIVLIPLVAALALWAFAWPNARTAPRDLPLGVAGPATAVAQVEQQLKQRDGAFEIHRYADEAAARDAIEDRTVYGAVVVTQSGPKLLTASAASPMVAQLLQQAVTQQAAEEGVRVATTDVVAGPANDPRGAAFGSSVLPLALAGTASGAMVTLLGLRRGRAVGALIGAAALVGTAAATLADSWLGLLGGHWWAEAGVLSLATLAVGATVAGFASLLGRAGLGLGALLIVFLGNPFAGASSAPQMLPEPVGALGQLLPPGAGASLLRSVAFFDGAGALTPTLVLTAWAALGLTATLLGDLLKRRTRPSGPSTPEPTPTPAPVPAH</sequence>
<evidence type="ECO:0000313" key="9">
    <source>
        <dbReference type="Proteomes" id="UP000827138"/>
    </source>
</evidence>
<keyword evidence="9" id="KW-1185">Reference proteome</keyword>